<dbReference type="EMBL" id="JADFUA010000003">
    <property type="protein sequence ID" value="MBE9609085.1"/>
    <property type="molecule type" value="Genomic_DNA"/>
</dbReference>
<dbReference type="Pfam" id="PF00497">
    <property type="entry name" value="SBP_bac_3"/>
    <property type="match status" value="1"/>
</dbReference>
<feature type="signal peptide" evidence="2">
    <location>
        <begin position="1"/>
        <end position="19"/>
    </location>
</feature>
<proteinExistence type="predicted"/>
<dbReference type="InterPro" id="IPR001638">
    <property type="entry name" value="Solute-binding_3/MltF_N"/>
</dbReference>
<evidence type="ECO:0000256" key="2">
    <source>
        <dbReference type="SAM" id="SignalP"/>
    </source>
</evidence>
<evidence type="ECO:0000313" key="5">
    <source>
        <dbReference type="Proteomes" id="UP000604481"/>
    </source>
</evidence>
<protein>
    <submittedName>
        <fullName evidence="4">Transporter substrate-binding domain-containing protein</fullName>
    </submittedName>
</protein>
<feature type="chain" id="PRO_5035229834" evidence="2">
    <location>
        <begin position="20"/>
        <end position="232"/>
    </location>
</feature>
<gene>
    <name evidence="4" type="ORF">INR99_06975</name>
</gene>
<sequence>MWYWCATLVLGMSLGMACAEPLKLVTGNGYPPFTDEQLAQGGLATELVRRAATRAGFEMELTWRPWQHGYQAALDGEFAGTFPYISTPEREKLFHYSAPLFELHFVVFGRAGRALNGKKPETLQGLRYCNPHGWAHLPVMAEMMKSGAVAVAKPYGMDSCMKMVALGRADFAITDREQGERVLQDLGDTARAVRPLGEEMAQMSLHLIIPRNRPDAESLLQRFNAGLAAVPR</sequence>
<reference evidence="4 5" key="1">
    <citation type="submission" date="2020-10" db="EMBL/GenBank/DDBJ databases">
        <title>The genome sequence of Chitinilyticum litopenaei 4Y14.</title>
        <authorList>
            <person name="Liu Y."/>
        </authorList>
    </citation>
    <scope>NUCLEOTIDE SEQUENCE [LARGE SCALE GENOMIC DNA]</scope>
    <source>
        <strain evidence="4 5">4Y14</strain>
    </source>
</reference>
<evidence type="ECO:0000256" key="1">
    <source>
        <dbReference type="ARBA" id="ARBA00022729"/>
    </source>
</evidence>
<dbReference type="SUPFAM" id="SSF53850">
    <property type="entry name" value="Periplasmic binding protein-like II"/>
    <property type="match status" value="1"/>
</dbReference>
<dbReference type="RefSeq" id="WP_194115606.1">
    <property type="nucleotide sequence ID" value="NZ_JADFUA010000003.1"/>
</dbReference>
<evidence type="ECO:0000313" key="4">
    <source>
        <dbReference type="EMBL" id="MBE9609085.1"/>
    </source>
</evidence>
<comment type="caution">
    <text evidence="4">The sequence shown here is derived from an EMBL/GenBank/DDBJ whole genome shotgun (WGS) entry which is preliminary data.</text>
</comment>
<name>A0A8J7FH51_9NEIS</name>
<accession>A0A8J7FH51</accession>
<dbReference type="AlphaFoldDB" id="A0A8J7FH51"/>
<dbReference type="Gene3D" id="3.40.190.10">
    <property type="entry name" value="Periplasmic binding protein-like II"/>
    <property type="match status" value="2"/>
</dbReference>
<keyword evidence="1 2" id="KW-0732">Signal</keyword>
<dbReference type="Proteomes" id="UP000604481">
    <property type="component" value="Unassembled WGS sequence"/>
</dbReference>
<organism evidence="4 5">
    <name type="scientific">Chitinilyticum piscinae</name>
    <dbReference type="NCBI Taxonomy" id="2866724"/>
    <lineage>
        <taxon>Bacteria</taxon>
        <taxon>Pseudomonadati</taxon>
        <taxon>Pseudomonadota</taxon>
        <taxon>Betaproteobacteria</taxon>
        <taxon>Neisseriales</taxon>
        <taxon>Chitinibacteraceae</taxon>
        <taxon>Chitinilyticum</taxon>
    </lineage>
</organism>
<dbReference type="PANTHER" id="PTHR35936">
    <property type="entry name" value="MEMBRANE-BOUND LYTIC MUREIN TRANSGLYCOSYLASE F"/>
    <property type="match status" value="1"/>
</dbReference>
<dbReference type="PANTHER" id="PTHR35936:SF25">
    <property type="entry name" value="ABC TRANSPORTER SUBSTRATE-BINDING PROTEIN"/>
    <property type="match status" value="1"/>
</dbReference>
<feature type="domain" description="Solute-binding protein family 3/N-terminal" evidence="3">
    <location>
        <begin position="22"/>
        <end position="229"/>
    </location>
</feature>
<evidence type="ECO:0000259" key="3">
    <source>
        <dbReference type="Pfam" id="PF00497"/>
    </source>
</evidence>
<keyword evidence="5" id="KW-1185">Reference proteome</keyword>